<dbReference type="AlphaFoldDB" id="A0A199VE41"/>
<dbReference type="EMBL" id="LSRQ01002221">
    <property type="protein sequence ID" value="OAY75045.1"/>
    <property type="molecule type" value="Genomic_DNA"/>
</dbReference>
<sequence length="123" mass="13926">MPVWIVSLSAILGLKLRRSQTFYARIASTENISALLVESWDHLMWKLVLRCFVALMQHVVNSIMQSVLHSYFSGKMKQKQWDLQKRLLMGSDSHAQSIGAASVMALKTEKLGRCSLQFADDAQ</sequence>
<accession>A0A199VE41</accession>
<comment type="caution">
    <text evidence="1">The sequence shown here is derived from an EMBL/GenBank/DDBJ whole genome shotgun (WGS) entry which is preliminary data.</text>
</comment>
<evidence type="ECO:0000313" key="2">
    <source>
        <dbReference type="Proteomes" id="UP000092600"/>
    </source>
</evidence>
<protein>
    <submittedName>
        <fullName evidence="1">Uncharacterized protein</fullName>
    </submittedName>
</protein>
<reference evidence="1 2" key="1">
    <citation type="journal article" date="2016" name="DNA Res.">
        <title>The draft genome of MD-2 pineapple using hybrid error correction of long reads.</title>
        <authorList>
            <person name="Redwan R.M."/>
            <person name="Saidin A."/>
            <person name="Kumar S.V."/>
        </authorList>
    </citation>
    <scope>NUCLEOTIDE SEQUENCE [LARGE SCALE GENOMIC DNA]</scope>
    <source>
        <strain evidence="2">cv. MD2</strain>
        <tissue evidence="1">Leaf</tissue>
    </source>
</reference>
<name>A0A199VE41_ANACO</name>
<organism evidence="1 2">
    <name type="scientific">Ananas comosus</name>
    <name type="common">Pineapple</name>
    <name type="synonym">Ananas ananas</name>
    <dbReference type="NCBI Taxonomy" id="4615"/>
    <lineage>
        <taxon>Eukaryota</taxon>
        <taxon>Viridiplantae</taxon>
        <taxon>Streptophyta</taxon>
        <taxon>Embryophyta</taxon>
        <taxon>Tracheophyta</taxon>
        <taxon>Spermatophyta</taxon>
        <taxon>Magnoliopsida</taxon>
        <taxon>Liliopsida</taxon>
        <taxon>Poales</taxon>
        <taxon>Bromeliaceae</taxon>
        <taxon>Bromelioideae</taxon>
        <taxon>Ananas</taxon>
    </lineage>
</organism>
<gene>
    <name evidence="1" type="ORF">ACMD2_02879</name>
</gene>
<dbReference type="Proteomes" id="UP000092600">
    <property type="component" value="Unassembled WGS sequence"/>
</dbReference>
<feature type="non-terminal residue" evidence="1">
    <location>
        <position position="123"/>
    </location>
</feature>
<evidence type="ECO:0000313" key="1">
    <source>
        <dbReference type="EMBL" id="OAY75045.1"/>
    </source>
</evidence>
<proteinExistence type="predicted"/>